<dbReference type="InterPro" id="IPR002397">
    <property type="entry name" value="Cyt_P450_B"/>
</dbReference>
<dbReference type="InterPro" id="IPR036396">
    <property type="entry name" value="Cyt_P450_sf"/>
</dbReference>
<evidence type="ECO:0000256" key="1">
    <source>
        <dbReference type="ARBA" id="ARBA00010617"/>
    </source>
</evidence>
<reference evidence="3" key="1">
    <citation type="journal article" date="2019" name="Int. J. Syst. Evol. Microbiol.">
        <title>The Global Catalogue of Microorganisms (GCM) 10K type strain sequencing project: providing services to taxonomists for standard genome sequencing and annotation.</title>
        <authorList>
            <consortium name="The Broad Institute Genomics Platform"/>
            <consortium name="The Broad Institute Genome Sequencing Center for Infectious Disease"/>
            <person name="Wu L."/>
            <person name="Ma J."/>
        </authorList>
    </citation>
    <scope>NUCLEOTIDE SEQUENCE [LARGE SCALE GENOMIC DNA]</scope>
    <source>
        <strain evidence="3">JCM 9687</strain>
    </source>
</reference>
<dbReference type="PRINTS" id="PR00359">
    <property type="entry name" value="BP450"/>
</dbReference>
<comment type="similarity">
    <text evidence="1">Belongs to the cytochrome P450 family.</text>
</comment>
<protein>
    <submittedName>
        <fullName evidence="2">Cytochrome P450</fullName>
    </submittedName>
</protein>
<name>A0ABP6RVM7_9PSEU</name>
<keyword evidence="3" id="KW-1185">Reference proteome</keyword>
<dbReference type="PANTHER" id="PTHR46696:SF1">
    <property type="entry name" value="CYTOCHROME P450 YJIB-RELATED"/>
    <property type="match status" value="1"/>
</dbReference>
<accession>A0ABP6RVM7</accession>
<organism evidence="2 3">
    <name type="scientific">Saccharopolyspora gregorii</name>
    <dbReference type="NCBI Taxonomy" id="33914"/>
    <lineage>
        <taxon>Bacteria</taxon>
        <taxon>Bacillati</taxon>
        <taxon>Actinomycetota</taxon>
        <taxon>Actinomycetes</taxon>
        <taxon>Pseudonocardiales</taxon>
        <taxon>Pseudonocardiaceae</taxon>
        <taxon>Saccharopolyspora</taxon>
    </lineage>
</organism>
<proteinExistence type="inferred from homology"/>
<dbReference type="Pfam" id="PF00067">
    <property type="entry name" value="p450"/>
    <property type="match status" value="1"/>
</dbReference>
<dbReference type="EMBL" id="BAAAYK010000038">
    <property type="protein sequence ID" value="GAA3361015.1"/>
    <property type="molecule type" value="Genomic_DNA"/>
</dbReference>
<dbReference type="RefSeq" id="WP_344929046.1">
    <property type="nucleotide sequence ID" value="NZ_BAAAYK010000038.1"/>
</dbReference>
<dbReference type="Proteomes" id="UP001500483">
    <property type="component" value="Unassembled WGS sequence"/>
</dbReference>
<dbReference type="Gene3D" id="1.10.630.10">
    <property type="entry name" value="Cytochrome P450"/>
    <property type="match status" value="1"/>
</dbReference>
<evidence type="ECO:0000313" key="3">
    <source>
        <dbReference type="Proteomes" id="UP001500483"/>
    </source>
</evidence>
<sequence length="394" mass="43318">MIDVAALDPADPGFVAEPYPVFRALRERGPLHRHEAWGAHVAVSHELCSAVLRHRDLRRVWVDRVPLAEFEAFNALHRLSMLENERLHGRLRAAVAPLFHRRAVAAMRATTTELVRPRLDRLRAEVDEHGRAELMSALAGPVPVDVIAALLGFPPAEGPLLRNWSNRIVRMYEPELDDAGRRDAELAADEFREHVTEHVEHRRAHPGDDPLSALVGTGALDRDELVATCALLLMAGHEASVNGIGNAVVALHDRPAQWRLFRGLGPDAVATAVDELLRHDTPNQLFERTAVRPVELAGTRVEAGEKVVVLLGAANRDPAAFAAPDELDLTRAPNPHLALGIGMHYCLGAPLARLEIGVVLAEFAARFPDFALLERPRRSAAFALRGYDRIDITA</sequence>
<dbReference type="InterPro" id="IPR001128">
    <property type="entry name" value="Cyt_P450"/>
</dbReference>
<gene>
    <name evidence="2" type="ORF">GCM10020366_43310</name>
</gene>
<evidence type="ECO:0000313" key="2">
    <source>
        <dbReference type="EMBL" id="GAA3361015.1"/>
    </source>
</evidence>
<comment type="caution">
    <text evidence="2">The sequence shown here is derived from an EMBL/GenBank/DDBJ whole genome shotgun (WGS) entry which is preliminary data.</text>
</comment>
<dbReference type="PANTHER" id="PTHR46696">
    <property type="entry name" value="P450, PUTATIVE (EUROFUNG)-RELATED"/>
    <property type="match status" value="1"/>
</dbReference>
<dbReference type="CDD" id="cd20625">
    <property type="entry name" value="CYP164-like"/>
    <property type="match status" value="1"/>
</dbReference>
<dbReference type="SUPFAM" id="SSF48264">
    <property type="entry name" value="Cytochrome P450"/>
    <property type="match status" value="1"/>
</dbReference>